<dbReference type="InterPro" id="IPR035996">
    <property type="entry name" value="4pyrrol_Methylase_sf"/>
</dbReference>
<protein>
    <recommendedName>
        <fullName evidence="17">Precorrin-2 dehydrogenase</fullName>
    </recommendedName>
</protein>
<evidence type="ECO:0000256" key="8">
    <source>
        <dbReference type="ARBA" id="ARBA00023167"/>
    </source>
</evidence>
<dbReference type="FunFam" id="3.40.1010.10:FF:000006">
    <property type="entry name" value="Siroheme synthase, putative"/>
    <property type="match status" value="1"/>
</dbReference>
<dbReference type="InterPro" id="IPR028281">
    <property type="entry name" value="Sirohaem_synthase_central"/>
</dbReference>
<dbReference type="PANTHER" id="PTHR45790">
    <property type="entry name" value="SIROHEME SYNTHASE-RELATED"/>
    <property type="match status" value="1"/>
</dbReference>
<dbReference type="GO" id="GO:0019354">
    <property type="term" value="P:siroheme biosynthetic process"/>
    <property type="evidence" value="ECO:0007669"/>
    <property type="project" value="InterPro"/>
</dbReference>
<evidence type="ECO:0008006" key="17">
    <source>
        <dbReference type="Google" id="ProtNLM"/>
    </source>
</evidence>
<dbReference type="SUPFAM" id="SSF75615">
    <property type="entry name" value="Siroheme synthase middle domains-like"/>
    <property type="match status" value="1"/>
</dbReference>
<keyword evidence="2 12" id="KW-0489">Methyltransferase</keyword>
<dbReference type="Gene3D" id="3.40.1010.10">
    <property type="entry name" value="Cobalt-precorrin-4 Transmethylase, Domain 1"/>
    <property type="match status" value="1"/>
</dbReference>
<comment type="function">
    <text evidence="11">Siroheme synthase involved in methionine biosynthesis.</text>
</comment>
<dbReference type="PIRSF" id="PIRSF036555">
    <property type="entry name" value="SUMT_yeast"/>
    <property type="match status" value="1"/>
</dbReference>
<dbReference type="GO" id="GO:0009086">
    <property type="term" value="P:methionine biosynthetic process"/>
    <property type="evidence" value="ECO:0007669"/>
    <property type="project" value="UniProtKB-KW"/>
</dbReference>
<keyword evidence="3" id="KW-0028">Amino-acid biosynthesis</keyword>
<dbReference type="CDD" id="cd11642">
    <property type="entry name" value="SUMT"/>
    <property type="match status" value="1"/>
</dbReference>
<dbReference type="PROSITE" id="PS00839">
    <property type="entry name" value="SUMT_1"/>
    <property type="match status" value="1"/>
</dbReference>
<dbReference type="Proteomes" id="UP000094236">
    <property type="component" value="Unassembled WGS sequence"/>
</dbReference>
<dbReference type="FunFam" id="3.30.950.10:FF:000005">
    <property type="entry name" value="Uroporphyrin-III c-methyltransferase, putative"/>
    <property type="match status" value="1"/>
</dbReference>
<evidence type="ECO:0000256" key="5">
    <source>
        <dbReference type="ARBA" id="ARBA00022691"/>
    </source>
</evidence>
<accession>A0A1E4TVP2</accession>
<dbReference type="GO" id="GO:0032259">
    <property type="term" value="P:methylation"/>
    <property type="evidence" value="ECO:0007669"/>
    <property type="project" value="UniProtKB-KW"/>
</dbReference>
<keyword evidence="4 12" id="KW-0808">Transferase</keyword>
<evidence type="ECO:0000256" key="6">
    <source>
        <dbReference type="ARBA" id="ARBA00023002"/>
    </source>
</evidence>
<dbReference type="InterPro" id="IPR050161">
    <property type="entry name" value="Siro_Cobalamin_biosynth"/>
</dbReference>
<dbReference type="PROSITE" id="PS00840">
    <property type="entry name" value="SUMT_2"/>
    <property type="match status" value="1"/>
</dbReference>
<gene>
    <name evidence="15" type="ORF">PACTADRAFT_49296</name>
</gene>
<dbReference type="PANTHER" id="PTHR45790:SF6">
    <property type="entry name" value="UROPORPHYRINOGEN-III C-METHYLTRANSFERASE"/>
    <property type="match status" value="1"/>
</dbReference>
<dbReference type="InterPro" id="IPR014777">
    <property type="entry name" value="4pyrrole_Mease_sub1"/>
</dbReference>
<dbReference type="InterPro" id="IPR012066">
    <property type="entry name" value="Met1_fungi"/>
</dbReference>
<dbReference type="SUPFAM" id="SSF51735">
    <property type="entry name" value="NAD(P)-binding Rossmann-fold domains"/>
    <property type="match status" value="1"/>
</dbReference>
<proteinExistence type="inferred from homology"/>
<feature type="domain" description="Tetrapyrrole methylase" evidence="13">
    <location>
        <begin position="278"/>
        <end position="486"/>
    </location>
</feature>
<dbReference type="Gene3D" id="3.30.950.10">
    <property type="entry name" value="Methyltransferase, Cobalt-precorrin-4 Transmethylase, Domain 2"/>
    <property type="match status" value="1"/>
</dbReference>
<evidence type="ECO:0000256" key="9">
    <source>
        <dbReference type="ARBA" id="ARBA00023244"/>
    </source>
</evidence>
<evidence type="ECO:0000256" key="12">
    <source>
        <dbReference type="RuleBase" id="RU003960"/>
    </source>
</evidence>
<evidence type="ECO:0000313" key="15">
    <source>
        <dbReference type="EMBL" id="ODV95853.1"/>
    </source>
</evidence>
<evidence type="ECO:0000259" key="13">
    <source>
        <dbReference type="Pfam" id="PF00590"/>
    </source>
</evidence>
<dbReference type="GO" id="GO:0000103">
    <property type="term" value="P:sulfate assimilation"/>
    <property type="evidence" value="ECO:0007669"/>
    <property type="project" value="InterPro"/>
</dbReference>
<comment type="catalytic activity">
    <reaction evidence="10">
        <text>uroporphyrinogen III + 2 S-adenosyl-L-methionine = precorrin-2 + 2 S-adenosyl-L-homocysteine + H(+)</text>
        <dbReference type="Rhea" id="RHEA:32459"/>
        <dbReference type="ChEBI" id="CHEBI:15378"/>
        <dbReference type="ChEBI" id="CHEBI:57308"/>
        <dbReference type="ChEBI" id="CHEBI:57856"/>
        <dbReference type="ChEBI" id="CHEBI:58827"/>
        <dbReference type="ChEBI" id="CHEBI:59789"/>
        <dbReference type="EC" id="2.1.1.107"/>
    </reaction>
</comment>
<keyword evidence="9" id="KW-0627">Porphyrin biosynthesis</keyword>
<dbReference type="GO" id="GO:0016491">
    <property type="term" value="F:oxidoreductase activity"/>
    <property type="evidence" value="ECO:0007669"/>
    <property type="project" value="UniProtKB-KW"/>
</dbReference>
<reference evidence="16" key="1">
    <citation type="submission" date="2016-05" db="EMBL/GenBank/DDBJ databases">
        <title>Comparative genomics of biotechnologically important yeasts.</title>
        <authorList>
            <consortium name="DOE Joint Genome Institute"/>
            <person name="Riley R."/>
            <person name="Haridas S."/>
            <person name="Wolfe K.H."/>
            <person name="Lopes M.R."/>
            <person name="Hittinger C.T."/>
            <person name="Goker M."/>
            <person name="Salamov A."/>
            <person name="Wisecaver J."/>
            <person name="Long T.M."/>
            <person name="Aerts A.L."/>
            <person name="Barry K."/>
            <person name="Choi C."/>
            <person name="Clum A."/>
            <person name="Coughlan A.Y."/>
            <person name="Deshpande S."/>
            <person name="Douglass A.P."/>
            <person name="Hanson S.J."/>
            <person name="Klenk H.-P."/>
            <person name="Labutti K."/>
            <person name="Lapidus A."/>
            <person name="Lindquist E."/>
            <person name="Lipzen A."/>
            <person name="Meier-Kolthoff J.P."/>
            <person name="Ohm R.A."/>
            <person name="Otillar R.P."/>
            <person name="Pangilinan J."/>
            <person name="Peng Y."/>
            <person name="Rokas A."/>
            <person name="Rosa C.A."/>
            <person name="Scheuner C."/>
            <person name="Sibirny A.A."/>
            <person name="Slot J.C."/>
            <person name="Stielow J.B."/>
            <person name="Sun H."/>
            <person name="Kurtzman C.P."/>
            <person name="Blackwell M."/>
            <person name="Grigoriev I.V."/>
            <person name="Jeffries T.W."/>
        </authorList>
    </citation>
    <scope>NUCLEOTIDE SEQUENCE [LARGE SCALE GENOMIC DNA]</scope>
    <source>
        <strain evidence="16">NRRL Y-2460</strain>
    </source>
</reference>
<dbReference type="OrthoDB" id="508204at2759"/>
<dbReference type="Gene3D" id="3.40.50.720">
    <property type="entry name" value="NAD(P)-binding Rossmann-like Domain"/>
    <property type="match status" value="1"/>
</dbReference>
<dbReference type="Pfam" id="PF00590">
    <property type="entry name" value="TP_methylase"/>
    <property type="match status" value="1"/>
</dbReference>
<dbReference type="InterPro" id="IPR036291">
    <property type="entry name" value="NAD(P)-bd_dom_sf"/>
</dbReference>
<evidence type="ECO:0000256" key="4">
    <source>
        <dbReference type="ARBA" id="ARBA00022679"/>
    </source>
</evidence>
<keyword evidence="7" id="KW-0520">NAD</keyword>
<dbReference type="EMBL" id="KV454013">
    <property type="protein sequence ID" value="ODV95853.1"/>
    <property type="molecule type" value="Genomic_DNA"/>
</dbReference>
<dbReference type="Pfam" id="PF13241">
    <property type="entry name" value="NAD_binding_7"/>
    <property type="match status" value="1"/>
</dbReference>
<dbReference type="STRING" id="669874.A0A1E4TVP2"/>
<dbReference type="InterPro" id="IPR014776">
    <property type="entry name" value="4pyrrole_Mease_sub2"/>
</dbReference>
<keyword evidence="6" id="KW-0560">Oxidoreductase</keyword>
<sequence length="553" mass="61944">MTNLLASLCCKGEVHLVVGVSVLSAFRINSILESGARPVLVSSKKIDEKFPANLQEQIDNGRVSWVSRDFGEKDLITLGRQEVDHIVDKVFVTLTFKDYNFKKNIFQKCQKLRIPINIADHPEFCTFTLLSTYNKGDFQLGITTSGKGCKLASKIKRELVNALPQNIDEICNKVGELREKIQKEDNGYLDNLKNEQEAEILGDNEEDSIQTFKLNKLIHEFEMTEKDKKYQRARWLAQIVEYYPLKKLASLSIEDLSCAYQDDNEQPSAQVSLKKGTISLVGSGPGAVSLLTLGALSEIYSADLVLSDKLVPEQVLELIPRTTETFIARKFPGNAEMAQKELLDKGLAALNQGKKVIRLKQGDPYIFGRGGEEYNFFKENGFEPVVLPGLTSALAAPVMAQIPITHREVSDQVLILTGTGRKGVLPDLPFYNKTQTCVFLMSLHRLNQLTDVLIAERNWDPKLPCCIIERASCPDQRIIRSNLQNIYEAYETCGSRPPGLLVTGWACEVISDKNDYHNYNSKKWIVEEGCGEFDDKDSVSGLQNIISSLQTAH</sequence>
<dbReference type="AlphaFoldDB" id="A0A1E4TVP2"/>
<comment type="similarity">
    <text evidence="1 12">Belongs to the precorrin methyltransferase family.</text>
</comment>
<name>A0A1E4TVP2_PACTA</name>
<keyword evidence="5" id="KW-0949">S-adenosyl-L-methionine</keyword>
<dbReference type="GO" id="GO:0004851">
    <property type="term" value="F:uroporphyrin-III C-methyltransferase activity"/>
    <property type="evidence" value="ECO:0007669"/>
    <property type="project" value="UniProtKB-EC"/>
</dbReference>
<dbReference type="SUPFAM" id="SSF53790">
    <property type="entry name" value="Tetrapyrrole methylase"/>
    <property type="match status" value="1"/>
</dbReference>
<evidence type="ECO:0000313" key="16">
    <source>
        <dbReference type="Proteomes" id="UP000094236"/>
    </source>
</evidence>
<evidence type="ECO:0000259" key="14">
    <source>
        <dbReference type="Pfam" id="PF14824"/>
    </source>
</evidence>
<keyword evidence="8" id="KW-0486">Methionine biosynthesis</keyword>
<evidence type="ECO:0000256" key="1">
    <source>
        <dbReference type="ARBA" id="ARBA00005879"/>
    </source>
</evidence>
<keyword evidence="16" id="KW-1185">Reference proteome</keyword>
<evidence type="ECO:0000256" key="7">
    <source>
        <dbReference type="ARBA" id="ARBA00023027"/>
    </source>
</evidence>
<evidence type="ECO:0000256" key="2">
    <source>
        <dbReference type="ARBA" id="ARBA00022603"/>
    </source>
</evidence>
<dbReference type="InterPro" id="IPR006366">
    <property type="entry name" value="CobA/CysG_C"/>
</dbReference>
<feature type="domain" description="Siroheme synthase central" evidence="14">
    <location>
        <begin position="136"/>
        <end position="161"/>
    </location>
</feature>
<evidence type="ECO:0000256" key="11">
    <source>
        <dbReference type="ARBA" id="ARBA00055636"/>
    </source>
</evidence>
<evidence type="ECO:0000256" key="3">
    <source>
        <dbReference type="ARBA" id="ARBA00022605"/>
    </source>
</evidence>
<dbReference type="NCBIfam" id="TIGR01469">
    <property type="entry name" value="cobA_cysG_Cterm"/>
    <property type="match status" value="1"/>
</dbReference>
<dbReference type="InterPro" id="IPR000878">
    <property type="entry name" value="4pyrrol_Mease"/>
</dbReference>
<organism evidence="15 16">
    <name type="scientific">Pachysolen tannophilus NRRL Y-2460</name>
    <dbReference type="NCBI Taxonomy" id="669874"/>
    <lineage>
        <taxon>Eukaryota</taxon>
        <taxon>Fungi</taxon>
        <taxon>Dikarya</taxon>
        <taxon>Ascomycota</taxon>
        <taxon>Saccharomycotina</taxon>
        <taxon>Pichiomycetes</taxon>
        <taxon>Pachysolenaceae</taxon>
        <taxon>Pachysolen</taxon>
    </lineage>
</organism>
<dbReference type="InterPro" id="IPR003043">
    <property type="entry name" value="Uropor_MeTrfase_CS"/>
</dbReference>
<dbReference type="Pfam" id="PF14824">
    <property type="entry name" value="Sirohm_synth_M"/>
    <property type="match status" value="1"/>
</dbReference>
<evidence type="ECO:0000256" key="10">
    <source>
        <dbReference type="ARBA" id="ARBA00052360"/>
    </source>
</evidence>